<proteinExistence type="predicted"/>
<comment type="caution">
    <text evidence="1">The sequence shown here is derived from an EMBL/GenBank/DDBJ whole genome shotgun (WGS) entry which is preliminary data.</text>
</comment>
<reference evidence="1 2" key="1">
    <citation type="journal article" date="2021" name="Hortic Res">
        <title>High-quality reference genome and annotation aids understanding of berry development for evergreen blueberry (Vaccinium darrowii).</title>
        <authorList>
            <person name="Yu J."/>
            <person name="Hulse-Kemp A.M."/>
            <person name="Babiker E."/>
            <person name="Staton M."/>
        </authorList>
    </citation>
    <scope>NUCLEOTIDE SEQUENCE [LARGE SCALE GENOMIC DNA]</scope>
    <source>
        <strain evidence="2">cv. NJ 8807/NJ 8810</strain>
        <tissue evidence="1">Young leaf</tissue>
    </source>
</reference>
<name>A0ACB7ZDV9_9ERIC</name>
<keyword evidence="2" id="KW-1185">Reference proteome</keyword>
<organism evidence="1 2">
    <name type="scientific">Vaccinium darrowii</name>
    <dbReference type="NCBI Taxonomy" id="229202"/>
    <lineage>
        <taxon>Eukaryota</taxon>
        <taxon>Viridiplantae</taxon>
        <taxon>Streptophyta</taxon>
        <taxon>Embryophyta</taxon>
        <taxon>Tracheophyta</taxon>
        <taxon>Spermatophyta</taxon>
        <taxon>Magnoliopsida</taxon>
        <taxon>eudicotyledons</taxon>
        <taxon>Gunneridae</taxon>
        <taxon>Pentapetalae</taxon>
        <taxon>asterids</taxon>
        <taxon>Ericales</taxon>
        <taxon>Ericaceae</taxon>
        <taxon>Vaccinioideae</taxon>
        <taxon>Vaccinieae</taxon>
        <taxon>Vaccinium</taxon>
    </lineage>
</organism>
<sequence length="432" mass="48068">MGRAPCCEKVGLRRGRWTEEEDAILSKYIQAHGEGSWRSLPKNAGLLRCGKSCRLRWINYLKSELKRGNITLDEEEIIIKMHATLGNRWSLIASHLPGRTDNEIKNYWNSHLSRKVQIRTPSGNEELPPPLVMGSAKVDNAALPKRKGGGRTSRAAMQKNKTRLIPTKLVVPKVLENNPQDPRNGSYGPVVMPSTPTFEKEAPSKAVSSWQEDSLSEIMLDPCGINDHGTSSVNINSSKGGNDVVHLSSPYPEVGMLLGSGGDQLLLQNHEVKATCDGGGWLDEGGMFWLDDIIIMREEEVVVDPIGGDVILGEKEEREQNRGGASTCNEEREERSVNFMAVNGEQYSSISMNSSYIGGELGNWDFDWEWEPQLVEGHELMEKEEEEEEKMVGWLWDYYNGEYCNKMGGGGDAIISSSTDQKKDALVAWLLS</sequence>
<gene>
    <name evidence="1" type="ORF">Vadar_023759</name>
</gene>
<evidence type="ECO:0000313" key="1">
    <source>
        <dbReference type="EMBL" id="KAH7863935.1"/>
    </source>
</evidence>
<dbReference type="Proteomes" id="UP000828048">
    <property type="component" value="Chromosome 12"/>
</dbReference>
<protein>
    <submittedName>
        <fullName evidence="1">Uncharacterized protein</fullName>
    </submittedName>
</protein>
<dbReference type="EMBL" id="CM037162">
    <property type="protein sequence ID" value="KAH7863935.1"/>
    <property type="molecule type" value="Genomic_DNA"/>
</dbReference>
<evidence type="ECO:0000313" key="2">
    <source>
        <dbReference type="Proteomes" id="UP000828048"/>
    </source>
</evidence>
<accession>A0ACB7ZDV9</accession>